<comment type="caution">
    <text evidence="2">The sequence shown here is derived from an EMBL/GenBank/DDBJ whole genome shotgun (WGS) entry which is preliminary data.</text>
</comment>
<dbReference type="Pfam" id="PF09991">
    <property type="entry name" value="DUF2232"/>
    <property type="match status" value="1"/>
</dbReference>
<keyword evidence="1" id="KW-1133">Transmembrane helix</keyword>
<dbReference type="PANTHER" id="PTHR41324:SF1">
    <property type="entry name" value="DUF2232 DOMAIN-CONTAINING PROTEIN"/>
    <property type="match status" value="1"/>
</dbReference>
<feature type="transmembrane region" description="Helical" evidence="1">
    <location>
        <begin position="58"/>
        <end position="91"/>
    </location>
</feature>
<evidence type="ECO:0000313" key="2">
    <source>
        <dbReference type="EMBL" id="MBM7645513.1"/>
    </source>
</evidence>
<dbReference type="Proteomes" id="UP000808914">
    <property type="component" value="Unassembled WGS sequence"/>
</dbReference>
<protein>
    <submittedName>
        <fullName evidence="2">Uncharacterized protein YybS (DUF2232 family)</fullName>
    </submittedName>
</protein>
<proteinExistence type="predicted"/>
<sequence length="312" mass="35222">MKQTRVLVEGSLSTAIFVCILLITFYIPFMGIITFWFLPLPLIYYTAKNSLKPGIMVLIISLLISLMLAGVLPTLSALYFLLSGLVMGYLLHSKKSALAILVGGSLTNIIFLVLLYGFVTQALHIDVMGIMKDTIENSLNAAQKLSGSFQQDAKKEIDILRQGVNMMVYTIPTTIVTFGVFHALITELVSTPILRRLRVDFPKWPPFRECRFPRSLIWYYLAALIIELFGHVDTNQWLFTVVINVYAILEIVMIIQGFAFIFYFCYVKNIPAAVPIIVVIFSILSGPILLYIIRVLGIIDLGFDLRARLKKR</sequence>
<dbReference type="InterPro" id="IPR018710">
    <property type="entry name" value="DUF2232"/>
</dbReference>
<feature type="transmembrane region" description="Helical" evidence="1">
    <location>
        <begin position="175"/>
        <end position="194"/>
    </location>
</feature>
<feature type="transmembrane region" description="Helical" evidence="1">
    <location>
        <begin position="272"/>
        <end position="293"/>
    </location>
</feature>
<feature type="transmembrane region" description="Helical" evidence="1">
    <location>
        <begin position="98"/>
        <end position="119"/>
    </location>
</feature>
<dbReference type="EMBL" id="JAFBER010000009">
    <property type="protein sequence ID" value="MBM7645513.1"/>
    <property type="molecule type" value="Genomic_DNA"/>
</dbReference>
<keyword evidence="1" id="KW-0812">Transmembrane</keyword>
<dbReference type="RefSeq" id="WP_205003448.1">
    <property type="nucleotide sequence ID" value="NZ_JAFBER010000009.1"/>
</dbReference>
<gene>
    <name evidence="2" type="ORF">JOD45_001724</name>
</gene>
<feature type="transmembrane region" description="Helical" evidence="1">
    <location>
        <begin position="12"/>
        <end position="38"/>
    </location>
</feature>
<feature type="transmembrane region" description="Helical" evidence="1">
    <location>
        <begin position="215"/>
        <end position="232"/>
    </location>
</feature>
<evidence type="ECO:0000256" key="1">
    <source>
        <dbReference type="SAM" id="Phobius"/>
    </source>
</evidence>
<reference evidence="2 3" key="1">
    <citation type="submission" date="2021-01" db="EMBL/GenBank/DDBJ databases">
        <title>Genomic Encyclopedia of Type Strains, Phase IV (KMG-IV): sequencing the most valuable type-strain genomes for metagenomic binning, comparative biology and taxonomic classification.</title>
        <authorList>
            <person name="Goeker M."/>
        </authorList>
    </citation>
    <scope>NUCLEOTIDE SEQUENCE [LARGE SCALE GENOMIC DNA]</scope>
    <source>
        <strain evidence="2 3">DSM 28236</strain>
    </source>
</reference>
<dbReference type="PANTHER" id="PTHR41324">
    <property type="entry name" value="MEMBRANE PROTEIN-RELATED"/>
    <property type="match status" value="1"/>
</dbReference>
<organism evidence="2 3">
    <name type="scientific">Scopulibacillus daqui</name>
    <dbReference type="NCBI Taxonomy" id="1469162"/>
    <lineage>
        <taxon>Bacteria</taxon>
        <taxon>Bacillati</taxon>
        <taxon>Bacillota</taxon>
        <taxon>Bacilli</taxon>
        <taxon>Bacillales</taxon>
        <taxon>Sporolactobacillaceae</taxon>
        <taxon>Scopulibacillus</taxon>
    </lineage>
</organism>
<accession>A0ABS2PZP8</accession>
<evidence type="ECO:0000313" key="3">
    <source>
        <dbReference type="Proteomes" id="UP000808914"/>
    </source>
</evidence>
<name>A0ABS2PZP8_9BACL</name>
<keyword evidence="3" id="KW-1185">Reference proteome</keyword>
<keyword evidence="1" id="KW-0472">Membrane</keyword>
<feature type="transmembrane region" description="Helical" evidence="1">
    <location>
        <begin position="238"/>
        <end position="265"/>
    </location>
</feature>